<accession>A0A0L7QYS8</accession>
<gene>
    <name evidence="1" type="ORF">WH47_02277</name>
</gene>
<organism evidence="1 2">
    <name type="scientific">Habropoda laboriosa</name>
    <dbReference type="NCBI Taxonomy" id="597456"/>
    <lineage>
        <taxon>Eukaryota</taxon>
        <taxon>Metazoa</taxon>
        <taxon>Ecdysozoa</taxon>
        <taxon>Arthropoda</taxon>
        <taxon>Hexapoda</taxon>
        <taxon>Insecta</taxon>
        <taxon>Pterygota</taxon>
        <taxon>Neoptera</taxon>
        <taxon>Endopterygota</taxon>
        <taxon>Hymenoptera</taxon>
        <taxon>Apocrita</taxon>
        <taxon>Aculeata</taxon>
        <taxon>Apoidea</taxon>
        <taxon>Anthophila</taxon>
        <taxon>Apidae</taxon>
        <taxon>Habropoda</taxon>
    </lineage>
</organism>
<sequence length="52" mass="6206">MRNDDDDDDNDDGYINYINIEKKECKRECDSDRARLLVEKMRTSHIMNVLAK</sequence>
<dbReference type="Proteomes" id="UP000053825">
    <property type="component" value="Unassembled WGS sequence"/>
</dbReference>
<proteinExistence type="predicted"/>
<reference evidence="1 2" key="1">
    <citation type="submission" date="2015-07" db="EMBL/GenBank/DDBJ databases">
        <title>The genome of Habropoda laboriosa.</title>
        <authorList>
            <person name="Pan H."/>
            <person name="Kapheim K."/>
        </authorList>
    </citation>
    <scope>NUCLEOTIDE SEQUENCE [LARGE SCALE GENOMIC DNA]</scope>
    <source>
        <strain evidence="1">0110345459</strain>
    </source>
</reference>
<dbReference type="AlphaFoldDB" id="A0A0L7QYS8"/>
<evidence type="ECO:0000313" key="1">
    <source>
        <dbReference type="EMBL" id="KOC63738.1"/>
    </source>
</evidence>
<evidence type="ECO:0000313" key="2">
    <source>
        <dbReference type="Proteomes" id="UP000053825"/>
    </source>
</evidence>
<name>A0A0L7QYS8_9HYME</name>
<dbReference type="EMBL" id="KQ414687">
    <property type="protein sequence ID" value="KOC63738.1"/>
    <property type="molecule type" value="Genomic_DNA"/>
</dbReference>
<protein>
    <submittedName>
        <fullName evidence="1">Uncharacterized protein</fullName>
    </submittedName>
</protein>
<keyword evidence="2" id="KW-1185">Reference proteome</keyword>